<evidence type="ECO:0000259" key="1">
    <source>
        <dbReference type="PROSITE" id="PS50404"/>
    </source>
</evidence>
<dbReference type="SFLD" id="SFLDS00019">
    <property type="entry name" value="Glutathione_Transferase_(cytos"/>
    <property type="match status" value="1"/>
</dbReference>
<comment type="caution">
    <text evidence="2">The sequence shown here is derived from an EMBL/GenBank/DDBJ whole genome shotgun (WGS) entry which is preliminary data.</text>
</comment>
<dbReference type="PANTHER" id="PTHR45288:SF1">
    <property type="entry name" value="THIOREDOXIN FAMILY PROTEIN"/>
    <property type="match status" value="1"/>
</dbReference>
<organism evidence="2 3">
    <name type="scientific">Litoribacillus peritrichatus</name>
    <dbReference type="NCBI Taxonomy" id="718191"/>
    <lineage>
        <taxon>Bacteria</taxon>
        <taxon>Pseudomonadati</taxon>
        <taxon>Pseudomonadota</taxon>
        <taxon>Gammaproteobacteria</taxon>
        <taxon>Oceanospirillales</taxon>
        <taxon>Oceanospirillaceae</taxon>
        <taxon>Litoribacillus</taxon>
    </lineage>
</organism>
<reference evidence="3" key="1">
    <citation type="journal article" date="2019" name="Int. J. Syst. Evol. Microbiol.">
        <title>The Global Catalogue of Microorganisms (GCM) 10K type strain sequencing project: providing services to taxonomists for standard genome sequencing and annotation.</title>
        <authorList>
            <consortium name="The Broad Institute Genomics Platform"/>
            <consortium name="The Broad Institute Genome Sequencing Center for Infectious Disease"/>
            <person name="Wu L."/>
            <person name="Ma J."/>
        </authorList>
    </citation>
    <scope>NUCLEOTIDE SEQUENCE [LARGE SCALE GENOMIC DNA]</scope>
    <source>
        <strain evidence="3">JCM 17551</strain>
    </source>
</reference>
<dbReference type="PANTHER" id="PTHR45288">
    <property type="entry name" value="THIOREDOXIN FAMILY PROTEIN"/>
    <property type="match status" value="1"/>
</dbReference>
<dbReference type="InterPro" id="IPR040079">
    <property type="entry name" value="Glutathione_S-Trfase"/>
</dbReference>
<proteinExistence type="predicted"/>
<evidence type="ECO:0000313" key="3">
    <source>
        <dbReference type="Proteomes" id="UP001501565"/>
    </source>
</evidence>
<dbReference type="RefSeq" id="WP_344797161.1">
    <property type="nucleotide sequence ID" value="NZ_BAABBN010000004.1"/>
</dbReference>
<feature type="domain" description="GST N-terminal" evidence="1">
    <location>
        <begin position="153"/>
        <end position="255"/>
    </location>
</feature>
<dbReference type="Proteomes" id="UP001501565">
    <property type="component" value="Unassembled WGS sequence"/>
</dbReference>
<dbReference type="SFLD" id="SFLDG01202">
    <property type="entry name" value="SUF2.2"/>
    <property type="match status" value="1"/>
</dbReference>
<keyword evidence="3" id="KW-1185">Reference proteome</keyword>
<dbReference type="SUPFAM" id="SSF52833">
    <property type="entry name" value="Thioredoxin-like"/>
    <property type="match status" value="2"/>
</dbReference>
<dbReference type="InterPro" id="IPR036249">
    <property type="entry name" value="Thioredoxin-like_sf"/>
</dbReference>
<gene>
    <name evidence="2" type="ORF">GCM10022277_15420</name>
</gene>
<dbReference type="EMBL" id="BAABBN010000004">
    <property type="protein sequence ID" value="GAA3920660.1"/>
    <property type="molecule type" value="Genomic_DNA"/>
</dbReference>
<dbReference type="InterPro" id="IPR004045">
    <property type="entry name" value="Glutathione_S-Trfase_N"/>
</dbReference>
<feature type="domain" description="GST N-terminal" evidence="1">
    <location>
        <begin position="34"/>
        <end position="116"/>
    </location>
</feature>
<protein>
    <submittedName>
        <fullName evidence="2">Glutathione S-transferase N-terminal domain-containing protein</fullName>
    </submittedName>
</protein>
<name>A0ABP7MGS9_9GAMM</name>
<sequence length="257" mass="29117">MINHFINVYTSTLVSSLTGWKGTTGSRKTEQPEKEIVLFDREGCPDCRSVRQVITELNLDVKILPCPEGGTRFKHTLKEVSGSVQIPCLVDENTGQKLISKEIIIEYLFNEYGKKAVPQKYSGTRFDGVINWTSQLLRGGRGEKARSSLMPEKPLTLYSFESSPFSRPVRELLCELEIPYTMVSLGKQQSADMGPAAFRFHRGPYKPVKDSKRERFLAEHGDVMVPYLEDPNTGEKLFQSKKILNYLQRTYGQAGNK</sequence>
<evidence type="ECO:0000313" key="2">
    <source>
        <dbReference type="EMBL" id="GAA3920660.1"/>
    </source>
</evidence>
<dbReference type="Gene3D" id="3.40.30.10">
    <property type="entry name" value="Glutaredoxin"/>
    <property type="match status" value="2"/>
</dbReference>
<dbReference type="PROSITE" id="PS51354">
    <property type="entry name" value="GLUTAREDOXIN_2"/>
    <property type="match status" value="1"/>
</dbReference>
<accession>A0ABP7MGS9</accession>
<dbReference type="Pfam" id="PF13417">
    <property type="entry name" value="GST_N_3"/>
    <property type="match status" value="2"/>
</dbReference>
<dbReference type="PROSITE" id="PS50404">
    <property type="entry name" value="GST_NTER"/>
    <property type="match status" value="2"/>
</dbReference>
<dbReference type="SFLD" id="SFLDG01181">
    <property type="entry name" value="SUF2"/>
    <property type="match status" value="1"/>
</dbReference>